<dbReference type="RefSeq" id="XP_009495091.1">
    <property type="nucleotide sequence ID" value="XM_009496816.1"/>
</dbReference>
<dbReference type="SUPFAM" id="SSF53098">
    <property type="entry name" value="Ribonuclease H-like"/>
    <property type="match status" value="1"/>
</dbReference>
<keyword evidence="5" id="KW-0539">Nucleus</keyword>
<feature type="domain" description="Exonuclease" evidence="6">
    <location>
        <begin position="383"/>
        <end position="573"/>
    </location>
</feature>
<evidence type="ECO:0000256" key="4">
    <source>
        <dbReference type="ARBA" id="ARBA00022801"/>
    </source>
</evidence>
<dbReference type="EMBL" id="KB932204">
    <property type="protein sequence ID" value="KCV70575.1"/>
    <property type="molecule type" value="Genomic_DNA"/>
</dbReference>
<evidence type="ECO:0000259" key="6">
    <source>
        <dbReference type="SMART" id="SM00479"/>
    </source>
</evidence>
<comment type="similarity">
    <text evidence="2">Belongs to the REXO1/REXO3 family.</text>
</comment>
<dbReference type="OrthoDB" id="8191639at2759"/>
<evidence type="ECO:0000256" key="2">
    <source>
        <dbReference type="ARBA" id="ARBA00006357"/>
    </source>
</evidence>
<dbReference type="GO" id="GO:0003676">
    <property type="term" value="F:nucleic acid binding"/>
    <property type="evidence" value="ECO:0007669"/>
    <property type="project" value="InterPro"/>
</dbReference>
<evidence type="ECO:0000256" key="3">
    <source>
        <dbReference type="ARBA" id="ARBA00022722"/>
    </source>
</evidence>
<gene>
    <name evidence="7" type="ORF">H696_02921</name>
</gene>
<dbReference type="PANTHER" id="PTHR12801">
    <property type="entry name" value="RNA EXONUCLEASE REXO1 / RECO3 FAMILY MEMBER-RELATED"/>
    <property type="match status" value="1"/>
</dbReference>
<keyword evidence="4" id="KW-0378">Hydrolase</keyword>
<dbReference type="STRING" id="691883.A0A058Z8K4"/>
<evidence type="ECO:0000256" key="5">
    <source>
        <dbReference type="ARBA" id="ARBA00023242"/>
    </source>
</evidence>
<sequence length="595" mass="64348">MNAMFTSPEGSSPAVMPLPANPLSEYITEAKVAVVNSLHQSLLTSFDDPARLAAWKERSVTLIDILQASGPNALSPEVDWAVFGSIADAEPHYAARRIAQLVELCNYHIVFGGFRSQGTVPARQAMDLLRLYYTLCAGALFDAAAPLDTAKANHPQALTFPTSYLSPPEMAGSSFGAAYTTIMHNGPLFPGHIRSINHAALLGRAHSDLILASNAFPMDCDYLNTILTKGENLITRLLAAKRACDRCQMPFSPDDPDNQPSSNACRHHPRRPMRMNFDMVRPCCGKSSTSPPCATGPHVFRARSLSEVALMPPIPFVWLGRPGQRQVHIKAHAITPSAGVSAESPSLLWADVTGAPFSPVGEIPLQPGEVPPERFIRFPVCYPLLAIDCEMVSTEYGVQAVRVTAVCTSDEVVYDVLVRPMGRVYDYQTSLSGVMETDFSEGFFSPRLGLPIRSSLAVVQADLARLITPGYTVLIGHSLDSDLTSLRIGYDLVVDTSIMTQNPVRRGGTPSRQFSLHPNIPFNQRHYKQGLRVITSSLLNRQIQQSGADGHDSAEDAKAARDIALLNLPPAGTAAGRGSFATLLSTVRTHAAGLK</sequence>
<keyword evidence="8" id="KW-1185">Reference proteome</keyword>
<organism evidence="7">
    <name type="scientific">Fonticula alba</name>
    <name type="common">Slime mold</name>
    <dbReference type="NCBI Taxonomy" id="691883"/>
    <lineage>
        <taxon>Eukaryota</taxon>
        <taxon>Rotosphaerida</taxon>
        <taxon>Fonticulaceae</taxon>
        <taxon>Fonticula</taxon>
    </lineage>
</organism>
<dbReference type="PANTHER" id="PTHR12801:SF115">
    <property type="entry name" value="FI18136P1-RELATED"/>
    <property type="match status" value="1"/>
</dbReference>
<keyword evidence="3" id="KW-0540">Nuclease</keyword>
<proteinExistence type="inferred from homology"/>
<dbReference type="GeneID" id="20527646"/>
<name>A0A058Z8K4_FONAL</name>
<dbReference type="InterPro" id="IPR012337">
    <property type="entry name" value="RNaseH-like_sf"/>
</dbReference>
<dbReference type="GO" id="GO:0005634">
    <property type="term" value="C:nucleus"/>
    <property type="evidence" value="ECO:0007669"/>
    <property type="project" value="UniProtKB-SubCell"/>
</dbReference>
<evidence type="ECO:0000256" key="1">
    <source>
        <dbReference type="ARBA" id="ARBA00004123"/>
    </source>
</evidence>
<reference evidence="7" key="1">
    <citation type="submission" date="2013-04" db="EMBL/GenBank/DDBJ databases">
        <title>The Genome Sequence of Fonticula alba ATCC 38817.</title>
        <authorList>
            <consortium name="The Broad Institute Genomics Platform"/>
            <person name="Russ C."/>
            <person name="Cuomo C."/>
            <person name="Burger G."/>
            <person name="Gray M.W."/>
            <person name="Holland P.W.H."/>
            <person name="King N."/>
            <person name="Lang F.B.F."/>
            <person name="Roger A.J."/>
            <person name="Ruiz-Trillo I."/>
            <person name="Brown M."/>
            <person name="Walker B."/>
            <person name="Young S."/>
            <person name="Zeng Q."/>
            <person name="Gargeya S."/>
            <person name="Fitzgerald M."/>
            <person name="Haas B."/>
            <person name="Abouelleil A."/>
            <person name="Allen A.W."/>
            <person name="Alvarado L."/>
            <person name="Arachchi H.M."/>
            <person name="Berlin A.M."/>
            <person name="Chapman S.B."/>
            <person name="Gainer-Dewar J."/>
            <person name="Goldberg J."/>
            <person name="Griggs A."/>
            <person name="Gujja S."/>
            <person name="Hansen M."/>
            <person name="Howarth C."/>
            <person name="Imamovic A."/>
            <person name="Ireland A."/>
            <person name="Larimer J."/>
            <person name="McCowan C."/>
            <person name="Murphy C."/>
            <person name="Pearson M."/>
            <person name="Poon T.W."/>
            <person name="Priest M."/>
            <person name="Roberts A."/>
            <person name="Saif S."/>
            <person name="Shea T."/>
            <person name="Sisk P."/>
            <person name="Sykes S."/>
            <person name="Wortman J."/>
            <person name="Nusbaum C."/>
            <person name="Birren B."/>
        </authorList>
    </citation>
    <scope>NUCLEOTIDE SEQUENCE [LARGE SCALE GENOMIC DNA]</scope>
    <source>
        <strain evidence="7">ATCC 38817</strain>
    </source>
</reference>
<dbReference type="GO" id="GO:0004527">
    <property type="term" value="F:exonuclease activity"/>
    <property type="evidence" value="ECO:0007669"/>
    <property type="project" value="InterPro"/>
</dbReference>
<dbReference type="eggNOG" id="KOG2248">
    <property type="taxonomic scope" value="Eukaryota"/>
</dbReference>
<dbReference type="SMART" id="SM00479">
    <property type="entry name" value="EXOIII"/>
    <property type="match status" value="1"/>
</dbReference>
<dbReference type="Gene3D" id="3.30.420.10">
    <property type="entry name" value="Ribonuclease H-like superfamily/Ribonuclease H"/>
    <property type="match status" value="1"/>
</dbReference>
<dbReference type="AlphaFoldDB" id="A0A058Z8K4"/>
<dbReference type="InterPro" id="IPR013520">
    <property type="entry name" value="Ribonucl_H"/>
</dbReference>
<dbReference type="InterPro" id="IPR047021">
    <property type="entry name" value="REXO1/3/4-like"/>
</dbReference>
<evidence type="ECO:0000313" key="8">
    <source>
        <dbReference type="Proteomes" id="UP000030693"/>
    </source>
</evidence>
<evidence type="ECO:0000313" key="7">
    <source>
        <dbReference type="EMBL" id="KCV70575.1"/>
    </source>
</evidence>
<protein>
    <recommendedName>
        <fullName evidence="6">Exonuclease domain-containing protein</fullName>
    </recommendedName>
</protein>
<comment type="subcellular location">
    <subcellularLocation>
        <location evidence="1">Nucleus</location>
    </subcellularLocation>
</comment>
<accession>A0A058Z8K4</accession>
<dbReference type="InterPro" id="IPR036397">
    <property type="entry name" value="RNaseH_sf"/>
</dbReference>
<dbReference type="Proteomes" id="UP000030693">
    <property type="component" value="Unassembled WGS sequence"/>
</dbReference>